<organism evidence="2 3">
    <name type="scientific">Sphingobacterium suaedae</name>
    <dbReference type="NCBI Taxonomy" id="1686402"/>
    <lineage>
        <taxon>Bacteria</taxon>
        <taxon>Pseudomonadati</taxon>
        <taxon>Bacteroidota</taxon>
        <taxon>Sphingobacteriia</taxon>
        <taxon>Sphingobacteriales</taxon>
        <taxon>Sphingobacteriaceae</taxon>
        <taxon>Sphingobacterium</taxon>
    </lineage>
</organism>
<dbReference type="EMBL" id="JBHULR010000021">
    <property type="protein sequence ID" value="MFD2549885.1"/>
    <property type="molecule type" value="Genomic_DNA"/>
</dbReference>
<protein>
    <submittedName>
        <fullName evidence="2">L-rhamnose mutarotase</fullName>
        <ecNumber evidence="2">5.1.3.32</ecNumber>
    </submittedName>
</protein>
<dbReference type="Gene3D" id="3.30.70.100">
    <property type="match status" value="1"/>
</dbReference>
<keyword evidence="3" id="KW-1185">Reference proteome</keyword>
<dbReference type="EC" id="5.1.3.32" evidence="2"/>
<dbReference type="Pfam" id="PF05336">
    <property type="entry name" value="rhaM"/>
    <property type="match status" value="1"/>
</dbReference>
<accession>A0ABW5KND7</accession>
<feature type="domain" description="GH141-like insertion" evidence="1">
    <location>
        <begin position="141"/>
        <end position="290"/>
    </location>
</feature>
<keyword evidence="2" id="KW-0413">Isomerase</keyword>
<dbReference type="RefSeq" id="WP_380906245.1">
    <property type="nucleotide sequence ID" value="NZ_JBHUEG010000018.1"/>
</dbReference>
<proteinExistence type="predicted"/>
<dbReference type="InterPro" id="IPR011050">
    <property type="entry name" value="Pectin_lyase_fold/virulence"/>
</dbReference>
<dbReference type="InterPro" id="IPR012334">
    <property type="entry name" value="Pectin_lyas_fold"/>
</dbReference>
<dbReference type="SUPFAM" id="SSF54909">
    <property type="entry name" value="Dimeric alpha+beta barrel"/>
    <property type="match status" value="1"/>
</dbReference>
<dbReference type="Gene3D" id="2.160.20.10">
    <property type="entry name" value="Single-stranded right-handed beta-helix, Pectin lyase-like"/>
    <property type="match status" value="2"/>
</dbReference>
<dbReference type="PANTHER" id="PTHR36453:SF1">
    <property type="entry name" value="RIGHT HANDED BETA HELIX DOMAIN-CONTAINING PROTEIN"/>
    <property type="match status" value="1"/>
</dbReference>
<evidence type="ECO:0000313" key="3">
    <source>
        <dbReference type="Proteomes" id="UP001597545"/>
    </source>
</evidence>
<dbReference type="Proteomes" id="UP001597545">
    <property type="component" value="Unassembled WGS sequence"/>
</dbReference>
<dbReference type="SUPFAM" id="SSF51126">
    <property type="entry name" value="Pectin lyase-like"/>
    <property type="match status" value="1"/>
</dbReference>
<reference evidence="3" key="1">
    <citation type="journal article" date="2019" name="Int. J. Syst. Evol. Microbiol.">
        <title>The Global Catalogue of Microorganisms (GCM) 10K type strain sequencing project: providing services to taxonomists for standard genome sequencing and annotation.</title>
        <authorList>
            <consortium name="The Broad Institute Genomics Platform"/>
            <consortium name="The Broad Institute Genome Sequencing Center for Infectious Disease"/>
            <person name="Wu L."/>
            <person name="Ma J."/>
        </authorList>
    </citation>
    <scope>NUCLEOTIDE SEQUENCE [LARGE SCALE GENOMIC DNA]</scope>
    <source>
        <strain evidence="3">KCTC 42662</strain>
    </source>
</reference>
<gene>
    <name evidence="2" type="ORF">ACFSR5_19730</name>
</gene>
<name>A0ABW5KND7_9SPHI</name>
<evidence type="ECO:0000259" key="1">
    <source>
        <dbReference type="Pfam" id="PF21231"/>
    </source>
</evidence>
<dbReference type="Pfam" id="PF21231">
    <property type="entry name" value="GH141_M"/>
    <property type="match status" value="1"/>
</dbReference>
<comment type="caution">
    <text evidence="2">The sequence shown here is derived from an EMBL/GenBank/DDBJ whole genome shotgun (WGS) entry which is preliminary data.</text>
</comment>
<dbReference type="InterPro" id="IPR008000">
    <property type="entry name" value="Rham/fucose_mutarotase"/>
</dbReference>
<sequence length="842" mass="95836">MMDINKTIIFLFRSVLIVALLPLTLHSRAGDIYVRQQAPAGGTGSQSAPFNTLERALREAREWRRLGDERTRGGINIWVEDGRYTPAQTMLVRPEDSGTAISPTRIRATGNGAIFSGGVRVTGWKPAGNVPGVPRHISKHLFVAAAPQAGGKFFPFRQLWVNEQKGIRAESHDDQHLPRILNWDFKNGTATIPMISANFTYQPGMEFFIHQWWAVAQLRVRDAQVFKDSIVLAFHQPEAQIQNEHPWPKPWLSKEHGNSAFRLLNALQFIDQPGEWFHDEHTHQLYYYPREGEDMTKVYTTVPYLETILQVTGTVEQPVSHLYVEGLRFEHSAWLRPHTQGHVALQAGMYFVEAYKLQKPGTSDKAGLENQAWVGRPKAAVELKNTAYTVFRNCSFNHLASTGIDYRSGNKRDTLEGNLFQDIGGSGVLLGTFSDEEFEAHLPYQPTDERMLTDGTVISNNLLQHIGLEDWGTVGIGAGFVRNVKIVHNELLDLPYTGISLGWGWTPTVNSMKNNRVLQNKITRYGKFMYDVAGIYTLSAQPGTKIQRNHIDSIYLSPYAHIPDHWFYLYTDEGSAFMTVSDNWFPANKILQNANGPSVEWKNNGPEVDRNLVKEAGLQPHFSAMRKRIQPLREGAQFNSYVPFTKPVFFQIYDPQRLVSKQAINAFIAKQGGDTAHVYHWNAYTIWQTTDELAKKMAGAWLAIYPQVTHKVFNNMFYSFDRSHCTPSTAQAETDFVLLTAQLTDDKAKQSAYLDAHKNQYEQWPEVAEGFCRAGFEEVLLYRNDRQLMLYISFPKGKKFEDIDPLTIKDNPRVVEWNRLMGSYQEGIEGTAANETWIFYKK</sequence>
<dbReference type="GO" id="GO:0062192">
    <property type="term" value="F:L-rhamnose mutarotase activity"/>
    <property type="evidence" value="ECO:0007669"/>
    <property type="project" value="UniProtKB-EC"/>
</dbReference>
<evidence type="ECO:0000313" key="2">
    <source>
        <dbReference type="EMBL" id="MFD2549885.1"/>
    </source>
</evidence>
<dbReference type="PANTHER" id="PTHR36453">
    <property type="entry name" value="SECRETED PROTEIN-RELATED"/>
    <property type="match status" value="1"/>
</dbReference>
<dbReference type="InterPro" id="IPR011008">
    <property type="entry name" value="Dimeric_a/b-barrel"/>
</dbReference>
<dbReference type="InterPro" id="IPR048482">
    <property type="entry name" value="GH141_ins"/>
</dbReference>